<evidence type="ECO:0000313" key="3">
    <source>
        <dbReference type="Proteomes" id="UP001144280"/>
    </source>
</evidence>
<name>A0ABQ5QR10_9ACTN</name>
<dbReference type="Gene3D" id="3.20.20.150">
    <property type="entry name" value="Divalent-metal-dependent TIM barrel enzymes"/>
    <property type="match status" value="1"/>
</dbReference>
<comment type="caution">
    <text evidence="2">The sequence shown here is derived from an EMBL/GenBank/DDBJ whole genome shotgun (WGS) entry which is preliminary data.</text>
</comment>
<reference evidence="2" key="1">
    <citation type="submission" date="2022-12" db="EMBL/GenBank/DDBJ databases">
        <title>New Phytohabitans aurantiacus sp. RD004123 nov., an actinomycete isolated from soil.</title>
        <authorList>
            <person name="Triningsih D.W."/>
            <person name="Harunari E."/>
            <person name="Igarashi Y."/>
        </authorList>
    </citation>
    <scope>NUCLEOTIDE SEQUENCE</scope>
    <source>
        <strain evidence="2">RD004123</strain>
    </source>
</reference>
<dbReference type="Pfam" id="PF01261">
    <property type="entry name" value="AP_endonuc_2"/>
    <property type="match status" value="1"/>
</dbReference>
<dbReference type="PANTHER" id="PTHR12110:SF41">
    <property type="entry name" value="INOSOSE DEHYDRATASE"/>
    <property type="match status" value="1"/>
</dbReference>
<dbReference type="InterPro" id="IPR013022">
    <property type="entry name" value="Xyl_isomerase-like_TIM-brl"/>
</dbReference>
<gene>
    <name evidence="2" type="ORF">Pa4123_23320</name>
</gene>
<proteinExistence type="predicted"/>
<evidence type="ECO:0000313" key="2">
    <source>
        <dbReference type="EMBL" id="GLH97058.1"/>
    </source>
</evidence>
<dbReference type="RefSeq" id="WP_281894584.1">
    <property type="nucleotide sequence ID" value="NZ_BSDI01000008.1"/>
</dbReference>
<dbReference type="Proteomes" id="UP001144280">
    <property type="component" value="Unassembled WGS sequence"/>
</dbReference>
<evidence type="ECO:0000259" key="1">
    <source>
        <dbReference type="Pfam" id="PF01261"/>
    </source>
</evidence>
<dbReference type="EMBL" id="BSDI01000008">
    <property type="protein sequence ID" value="GLH97058.1"/>
    <property type="molecule type" value="Genomic_DNA"/>
</dbReference>
<sequence>MRVNIAGAPISWGVCEVPGWGYQLPAERVLAEMREAGITAAEFGPDGYLPEDAKARTALLSTYGLGPVGGFVPVVLHDPDHDPLPALRRTAESFAEGGAEVVVLAADTGGSGYDSRPDLDERGWRSLLSNLDAAVGVVAETGLTATLHPHVGTMVERAPEVERVLADSRIPLCLDTGHLLIGGTDPAALAAKAPERIEHVHLKDVDAALAARVRAGELTYTDAVRAGIYRPLGEGDVDVPAIVRGLVASGYQGWFVLEQDKVLDGPDADPLADVLSSVEYLRGIR</sequence>
<dbReference type="InterPro" id="IPR050312">
    <property type="entry name" value="IolE/XylAMocC-like"/>
</dbReference>
<organism evidence="2 3">
    <name type="scientific">Phytohabitans aurantiacus</name>
    <dbReference type="NCBI Taxonomy" id="3016789"/>
    <lineage>
        <taxon>Bacteria</taxon>
        <taxon>Bacillati</taxon>
        <taxon>Actinomycetota</taxon>
        <taxon>Actinomycetes</taxon>
        <taxon>Micromonosporales</taxon>
        <taxon>Micromonosporaceae</taxon>
    </lineage>
</organism>
<protein>
    <submittedName>
        <fullName evidence="2">Inosose dehydratase</fullName>
    </submittedName>
</protein>
<dbReference type="InterPro" id="IPR036237">
    <property type="entry name" value="Xyl_isomerase-like_sf"/>
</dbReference>
<accession>A0ABQ5QR10</accession>
<keyword evidence="3" id="KW-1185">Reference proteome</keyword>
<dbReference type="PANTHER" id="PTHR12110">
    <property type="entry name" value="HYDROXYPYRUVATE ISOMERASE"/>
    <property type="match status" value="1"/>
</dbReference>
<feature type="domain" description="Xylose isomerase-like TIM barrel" evidence="1">
    <location>
        <begin position="31"/>
        <end position="269"/>
    </location>
</feature>
<dbReference type="SUPFAM" id="SSF51658">
    <property type="entry name" value="Xylose isomerase-like"/>
    <property type="match status" value="1"/>
</dbReference>